<dbReference type="Gene3D" id="3.40.50.11190">
    <property type="match status" value="1"/>
</dbReference>
<feature type="domain" description="Glycosyl transferase family 28 C-terminal" evidence="2">
    <location>
        <begin position="117"/>
        <end position="221"/>
    </location>
</feature>
<dbReference type="GO" id="GO:0016758">
    <property type="term" value="F:hexosyltransferase activity"/>
    <property type="evidence" value="ECO:0007669"/>
    <property type="project" value="InterPro"/>
</dbReference>
<dbReference type="NCBIfam" id="TIGR03590">
    <property type="entry name" value="PseG"/>
    <property type="match status" value="1"/>
</dbReference>
<dbReference type="Gene3D" id="3.40.50.2000">
    <property type="entry name" value="Glycogen Phosphorylase B"/>
    <property type="match status" value="1"/>
</dbReference>
<gene>
    <name evidence="3" type="primary">pseG</name>
    <name evidence="3" type="ORF">P3F81_10900</name>
</gene>
<dbReference type="RefSeq" id="WP_309320395.1">
    <property type="nucleotide sequence ID" value="NZ_CP120678.1"/>
</dbReference>
<dbReference type="GO" id="GO:0016787">
    <property type="term" value="F:hydrolase activity"/>
    <property type="evidence" value="ECO:0007669"/>
    <property type="project" value="UniProtKB-KW"/>
</dbReference>
<evidence type="ECO:0000259" key="2">
    <source>
        <dbReference type="Pfam" id="PF04101"/>
    </source>
</evidence>
<protein>
    <submittedName>
        <fullName evidence="3">UDP-2,4-diacetamido-2,4, 6-trideoxy-beta-L-altropyranose hydrolase</fullName>
        <ecNumber evidence="3">3.6.1.57</ecNumber>
    </submittedName>
</protein>
<dbReference type="InterPro" id="IPR020023">
    <property type="entry name" value="PseG"/>
</dbReference>
<evidence type="ECO:0000313" key="4">
    <source>
        <dbReference type="Proteomes" id="UP001243623"/>
    </source>
</evidence>
<feature type="binding site" evidence="1">
    <location>
        <position position="96"/>
    </location>
    <ligand>
        <name>substrate</name>
    </ligand>
</feature>
<dbReference type="PANTHER" id="PTHR21015:SF22">
    <property type="entry name" value="GLYCOSYLTRANSFERASE"/>
    <property type="match status" value="1"/>
</dbReference>
<dbReference type="Proteomes" id="UP001243623">
    <property type="component" value="Chromosome"/>
</dbReference>
<dbReference type="AlphaFoldDB" id="A0A9Y2AI49"/>
<reference evidence="3" key="1">
    <citation type="submission" date="2023-03" db="EMBL/GenBank/DDBJ databases">
        <title>Selenobaculum gbiensis gen. nov. sp. nov., a new bacterium isolated from the gut microbiota of IBD patient.</title>
        <authorList>
            <person name="Yeo S."/>
            <person name="Park H."/>
            <person name="Huh C.S."/>
        </authorList>
    </citation>
    <scope>NUCLEOTIDE SEQUENCE</scope>
    <source>
        <strain evidence="3">ICN-92133</strain>
    </source>
</reference>
<evidence type="ECO:0000256" key="1">
    <source>
        <dbReference type="PIRSR" id="PIRSR620023-2"/>
    </source>
</evidence>
<sequence>MATVQQEQDAKEVIEILKNLDIDLLVVDSYAIDETWERIVRTYTKKIMVIDDLANRKHDCDILLDQNYYADMKIRYSGLVSDDCKLLLGPTYALLREEFYREKKKQRQRDGQIKNILMFFGGSDLTNETMKTLRALVALNREDITVNVVVGGSNQYKEEVKEFCQRYHWMNYYCQIHNMAEMMNEADLAIGAAGTTTWERFFLGLPTIVIAVAENQIKIAEDCDESGFIKYLGKSSLVTNHVICEVILSLQGKKYKNLQYNCTRFRRDKDDEWIKLLFESSEIG</sequence>
<dbReference type="PANTHER" id="PTHR21015">
    <property type="entry name" value="UDP-N-ACETYLGLUCOSAMINE--N-ACETYLMURAMYL-(PENTAPEPTIDE) PYROPHOSPHORYL-UNDECAPRENOL N-ACETYLGLUCOSAMINE TRANSFERASE 1"/>
    <property type="match status" value="1"/>
</dbReference>
<dbReference type="EC" id="3.6.1.57" evidence="3"/>
<dbReference type="InterPro" id="IPR007235">
    <property type="entry name" value="Glyco_trans_28_C"/>
</dbReference>
<organism evidence="3 4">
    <name type="scientific">Selenobaculum gibii</name>
    <dbReference type="NCBI Taxonomy" id="3054208"/>
    <lineage>
        <taxon>Bacteria</taxon>
        <taxon>Bacillati</taxon>
        <taxon>Bacillota</taxon>
        <taxon>Negativicutes</taxon>
        <taxon>Selenomonadales</taxon>
        <taxon>Selenomonadaceae</taxon>
        <taxon>Selenobaculum</taxon>
    </lineage>
</organism>
<keyword evidence="4" id="KW-1185">Reference proteome</keyword>
<evidence type="ECO:0000313" key="3">
    <source>
        <dbReference type="EMBL" id="WIW70388.1"/>
    </source>
</evidence>
<dbReference type="Pfam" id="PF04101">
    <property type="entry name" value="Glyco_tran_28_C"/>
    <property type="match status" value="1"/>
</dbReference>
<keyword evidence="3" id="KW-0378">Hydrolase</keyword>
<dbReference type="KEGG" id="sgbi:P3F81_10900"/>
<accession>A0A9Y2AI49</accession>
<feature type="binding site" evidence="1">
    <location>
        <position position="199"/>
    </location>
    <ligand>
        <name>substrate</name>
    </ligand>
</feature>
<name>A0A9Y2AI49_9FIRM</name>
<dbReference type="SUPFAM" id="SSF53756">
    <property type="entry name" value="UDP-Glycosyltransferase/glycogen phosphorylase"/>
    <property type="match status" value="1"/>
</dbReference>
<proteinExistence type="predicted"/>
<dbReference type="EMBL" id="CP120678">
    <property type="protein sequence ID" value="WIW70388.1"/>
    <property type="molecule type" value="Genomic_DNA"/>
</dbReference>